<dbReference type="AlphaFoldDB" id="A0A8S4QKM5"/>
<proteinExistence type="predicted"/>
<keyword evidence="2" id="KW-1185">Reference proteome</keyword>
<feature type="non-terminal residue" evidence="1">
    <location>
        <position position="1"/>
    </location>
</feature>
<dbReference type="Proteomes" id="UP000838756">
    <property type="component" value="Unassembled WGS sequence"/>
</dbReference>
<gene>
    <name evidence="1" type="primary">jg23205</name>
    <name evidence="1" type="ORF">PAEG_LOCUS3707</name>
</gene>
<dbReference type="EMBL" id="CAKXAJ010012064">
    <property type="protein sequence ID" value="CAH2215576.1"/>
    <property type="molecule type" value="Genomic_DNA"/>
</dbReference>
<protein>
    <submittedName>
        <fullName evidence="1">Jg23205 protein</fullName>
    </submittedName>
</protein>
<name>A0A8S4QKM5_9NEOP</name>
<evidence type="ECO:0000313" key="2">
    <source>
        <dbReference type="Proteomes" id="UP000838756"/>
    </source>
</evidence>
<comment type="caution">
    <text evidence="1">The sequence shown here is derived from an EMBL/GenBank/DDBJ whole genome shotgun (WGS) entry which is preliminary data.</text>
</comment>
<organism evidence="1 2">
    <name type="scientific">Pararge aegeria aegeria</name>
    <dbReference type="NCBI Taxonomy" id="348720"/>
    <lineage>
        <taxon>Eukaryota</taxon>
        <taxon>Metazoa</taxon>
        <taxon>Ecdysozoa</taxon>
        <taxon>Arthropoda</taxon>
        <taxon>Hexapoda</taxon>
        <taxon>Insecta</taxon>
        <taxon>Pterygota</taxon>
        <taxon>Neoptera</taxon>
        <taxon>Endopterygota</taxon>
        <taxon>Lepidoptera</taxon>
        <taxon>Glossata</taxon>
        <taxon>Ditrysia</taxon>
        <taxon>Papilionoidea</taxon>
        <taxon>Nymphalidae</taxon>
        <taxon>Satyrinae</taxon>
        <taxon>Satyrini</taxon>
        <taxon>Parargina</taxon>
        <taxon>Pararge</taxon>
    </lineage>
</organism>
<reference evidence="1" key="1">
    <citation type="submission" date="2022-03" db="EMBL/GenBank/DDBJ databases">
        <authorList>
            <person name="Lindestad O."/>
        </authorList>
    </citation>
    <scope>NUCLEOTIDE SEQUENCE</scope>
</reference>
<accession>A0A8S4QKM5</accession>
<sequence>SLWSRGGSIRTTSSESLTRLAASRFCFSMSRERRTHADASSSSDSSASSVLCNLAPTSALGQRAYATGYCSAVLNWLSLKRAWKLDHYLTTLKLLYCSNTWERGWQKLYDNLYLFGLAAK</sequence>
<evidence type="ECO:0000313" key="1">
    <source>
        <dbReference type="EMBL" id="CAH2215576.1"/>
    </source>
</evidence>